<dbReference type="InterPro" id="IPR019430">
    <property type="entry name" value="7TM_GPCR_serpentine_rcpt_Srx"/>
</dbReference>
<comment type="subcellular location">
    <subcellularLocation>
        <location evidence="1">Membrane</location>
    </subcellularLocation>
</comment>
<evidence type="ECO:0000256" key="4">
    <source>
        <dbReference type="ARBA" id="ARBA00023136"/>
    </source>
</evidence>
<comment type="caution">
    <text evidence="7">The sequence shown here is derived from an EMBL/GenBank/DDBJ whole genome shotgun (WGS) entry which is preliminary data.</text>
</comment>
<dbReference type="SUPFAM" id="SSF81321">
    <property type="entry name" value="Family A G protein-coupled receptor-like"/>
    <property type="match status" value="1"/>
</dbReference>
<dbReference type="PROSITE" id="PS50262">
    <property type="entry name" value="G_PROTEIN_RECEP_F1_2"/>
    <property type="match status" value="1"/>
</dbReference>
<evidence type="ECO:0000259" key="6">
    <source>
        <dbReference type="PROSITE" id="PS50262"/>
    </source>
</evidence>
<dbReference type="EMBL" id="PDUG01000005">
    <property type="protein sequence ID" value="PIC23099.1"/>
    <property type="molecule type" value="Genomic_DNA"/>
</dbReference>
<feature type="transmembrane region" description="Helical" evidence="5">
    <location>
        <begin position="180"/>
        <end position="204"/>
    </location>
</feature>
<name>A0A2G5T7D7_9PELO</name>
<keyword evidence="4 5" id="KW-0472">Membrane</keyword>
<feature type="domain" description="G-protein coupled receptors family 1 profile" evidence="6">
    <location>
        <begin position="22"/>
        <end position="206"/>
    </location>
</feature>
<gene>
    <name evidence="7" type="primary">Cnig_chr_V.g16911</name>
    <name evidence="7" type="ORF">B9Z55_016911</name>
</gene>
<protein>
    <recommendedName>
        <fullName evidence="6">G-protein coupled receptors family 1 profile domain-containing protein</fullName>
    </recommendedName>
</protein>
<evidence type="ECO:0000256" key="3">
    <source>
        <dbReference type="ARBA" id="ARBA00022989"/>
    </source>
</evidence>
<evidence type="ECO:0000313" key="7">
    <source>
        <dbReference type="EMBL" id="PIC23099.1"/>
    </source>
</evidence>
<feature type="transmembrane region" description="Helical" evidence="5">
    <location>
        <begin position="52"/>
        <end position="70"/>
    </location>
</feature>
<keyword evidence="3 5" id="KW-1133">Transmembrane helix</keyword>
<dbReference type="GO" id="GO:0016020">
    <property type="term" value="C:membrane"/>
    <property type="evidence" value="ECO:0007669"/>
    <property type="project" value="UniProtKB-SubCell"/>
</dbReference>
<reference evidence="8" key="1">
    <citation type="submission" date="2017-10" db="EMBL/GenBank/DDBJ databases">
        <title>Rapid genome shrinkage in a self-fertile nematode reveals novel sperm competition proteins.</title>
        <authorList>
            <person name="Yin D."/>
            <person name="Schwarz E.M."/>
            <person name="Thomas C.G."/>
            <person name="Felde R.L."/>
            <person name="Korf I.F."/>
            <person name="Cutter A.D."/>
            <person name="Schartner C.M."/>
            <person name="Ralston E.J."/>
            <person name="Meyer B.J."/>
            <person name="Haag E.S."/>
        </authorList>
    </citation>
    <scope>NUCLEOTIDE SEQUENCE [LARGE SCALE GENOMIC DNA]</scope>
    <source>
        <strain evidence="8">JU1422</strain>
    </source>
</reference>
<organism evidence="7 8">
    <name type="scientific">Caenorhabditis nigoni</name>
    <dbReference type="NCBI Taxonomy" id="1611254"/>
    <lineage>
        <taxon>Eukaryota</taxon>
        <taxon>Metazoa</taxon>
        <taxon>Ecdysozoa</taxon>
        <taxon>Nematoda</taxon>
        <taxon>Chromadorea</taxon>
        <taxon>Rhabditida</taxon>
        <taxon>Rhabditina</taxon>
        <taxon>Rhabditomorpha</taxon>
        <taxon>Rhabditoidea</taxon>
        <taxon>Rhabditidae</taxon>
        <taxon>Peloderinae</taxon>
        <taxon>Caenorhabditis</taxon>
    </lineage>
</organism>
<feature type="transmembrane region" description="Helical" evidence="5">
    <location>
        <begin position="6"/>
        <end position="31"/>
    </location>
</feature>
<feature type="transmembrane region" description="Helical" evidence="5">
    <location>
        <begin position="254"/>
        <end position="278"/>
    </location>
</feature>
<dbReference type="Proteomes" id="UP000230233">
    <property type="component" value="Chromosome V"/>
</dbReference>
<dbReference type="PANTHER" id="PTHR23013">
    <property type="entry name" value="SERPENTINE RECEPTOR"/>
    <property type="match status" value="1"/>
</dbReference>
<evidence type="ECO:0000313" key="8">
    <source>
        <dbReference type="Proteomes" id="UP000230233"/>
    </source>
</evidence>
<accession>A0A2G5T7D7</accession>
<evidence type="ECO:0000256" key="5">
    <source>
        <dbReference type="SAM" id="Phobius"/>
    </source>
</evidence>
<evidence type="ECO:0000256" key="1">
    <source>
        <dbReference type="ARBA" id="ARBA00004370"/>
    </source>
</evidence>
<proteinExistence type="predicted"/>
<dbReference type="PANTHER" id="PTHR23013:SF13">
    <property type="entry name" value="7TM GPCR SERPENTINE RECEPTOR CLASS X (SRX) DOMAIN-CONTAINING PROTEIN-RELATED"/>
    <property type="match status" value="1"/>
</dbReference>
<feature type="transmembrane region" description="Helical" evidence="5">
    <location>
        <begin position="76"/>
        <end position="102"/>
    </location>
</feature>
<dbReference type="OrthoDB" id="5845782at2759"/>
<keyword evidence="8" id="KW-1185">Reference proteome</keyword>
<dbReference type="InterPro" id="IPR017452">
    <property type="entry name" value="GPCR_Rhodpsn_7TM"/>
</dbReference>
<sequence length="321" mass="36403">MDFLNKIASVLVLLNGLLGSGFNILVIYIYFNGSQDKNSFNFICLTRAINNIIVLAFNFLLLTFPVVLISENFYPAIIETVIITSTINVYLVNQIQTVAIALNRFIALYLPFRYKTLCSNQVTWVIMGVLYAQRGYETFTKLYSFISIDCLIRFDSDTFFTPFVEDKNCSTALPVDSNLIVLMPSIFLSISVILNLLTFAKILIFYFSNNSNSESTSLARKNIRLFFQTVFQDSLFLIDAVFTFKLSKLSDSRLWAFVSTVFVWESIHTLDGLIMLMFSDRISVLRAKFARILDRDNQVSSSSWMGRSRRAVGASSLPGVA</sequence>
<dbReference type="Gene3D" id="1.20.1070.10">
    <property type="entry name" value="Rhodopsin 7-helix transmembrane proteins"/>
    <property type="match status" value="1"/>
</dbReference>
<keyword evidence="2 5" id="KW-0812">Transmembrane</keyword>
<evidence type="ECO:0000256" key="2">
    <source>
        <dbReference type="ARBA" id="ARBA00022692"/>
    </source>
</evidence>
<dbReference type="Pfam" id="PF10328">
    <property type="entry name" value="7TM_GPCR_Srx"/>
    <property type="match status" value="1"/>
</dbReference>
<dbReference type="AlphaFoldDB" id="A0A2G5T7D7"/>